<accession>A0A5B7CYP7</accession>
<evidence type="ECO:0000313" key="3">
    <source>
        <dbReference type="Proteomes" id="UP000324222"/>
    </source>
</evidence>
<sequence>MTLHLASRAPKSHLWQEQGIAITRQIIQDNTKVIDGSPDNTKIKILEALHIKEDSPKLNILAVDLQALPSMRRSRQTSLTESEGDENCTEPAKQHCRSSRLASAVTGRIKAAQKASLGNTANKIVWQHHHLHNVVCRPVSVKGILH</sequence>
<proteinExistence type="predicted"/>
<dbReference type="EMBL" id="VSRR010000314">
    <property type="protein sequence ID" value="MPC13894.1"/>
    <property type="molecule type" value="Genomic_DNA"/>
</dbReference>
<feature type="region of interest" description="Disordered" evidence="1">
    <location>
        <begin position="73"/>
        <end position="92"/>
    </location>
</feature>
<evidence type="ECO:0000256" key="1">
    <source>
        <dbReference type="SAM" id="MobiDB-lite"/>
    </source>
</evidence>
<dbReference type="Proteomes" id="UP000324222">
    <property type="component" value="Unassembled WGS sequence"/>
</dbReference>
<keyword evidence="3" id="KW-1185">Reference proteome</keyword>
<evidence type="ECO:0000313" key="2">
    <source>
        <dbReference type="EMBL" id="MPC13894.1"/>
    </source>
</evidence>
<comment type="caution">
    <text evidence="2">The sequence shown here is derived from an EMBL/GenBank/DDBJ whole genome shotgun (WGS) entry which is preliminary data.</text>
</comment>
<dbReference type="AlphaFoldDB" id="A0A5B7CYP7"/>
<reference evidence="2 3" key="1">
    <citation type="submission" date="2019-05" db="EMBL/GenBank/DDBJ databases">
        <title>Another draft genome of Portunus trituberculatus and its Hox gene families provides insights of decapod evolution.</title>
        <authorList>
            <person name="Jeong J.-H."/>
            <person name="Song I."/>
            <person name="Kim S."/>
            <person name="Choi T."/>
            <person name="Kim D."/>
            <person name="Ryu S."/>
            <person name="Kim W."/>
        </authorList>
    </citation>
    <scope>NUCLEOTIDE SEQUENCE [LARGE SCALE GENOMIC DNA]</scope>
    <source>
        <tissue evidence="2">Muscle</tissue>
    </source>
</reference>
<gene>
    <name evidence="2" type="ORF">E2C01_006643</name>
</gene>
<dbReference type="OrthoDB" id="8118055at2759"/>
<name>A0A5B7CYP7_PORTR</name>
<organism evidence="2 3">
    <name type="scientific">Portunus trituberculatus</name>
    <name type="common">Swimming crab</name>
    <name type="synonym">Neptunus trituberculatus</name>
    <dbReference type="NCBI Taxonomy" id="210409"/>
    <lineage>
        <taxon>Eukaryota</taxon>
        <taxon>Metazoa</taxon>
        <taxon>Ecdysozoa</taxon>
        <taxon>Arthropoda</taxon>
        <taxon>Crustacea</taxon>
        <taxon>Multicrustacea</taxon>
        <taxon>Malacostraca</taxon>
        <taxon>Eumalacostraca</taxon>
        <taxon>Eucarida</taxon>
        <taxon>Decapoda</taxon>
        <taxon>Pleocyemata</taxon>
        <taxon>Brachyura</taxon>
        <taxon>Eubrachyura</taxon>
        <taxon>Portunoidea</taxon>
        <taxon>Portunidae</taxon>
        <taxon>Portuninae</taxon>
        <taxon>Portunus</taxon>
    </lineage>
</organism>
<protein>
    <submittedName>
        <fullName evidence="2">Uncharacterized protein</fullName>
    </submittedName>
</protein>